<dbReference type="InterPro" id="IPR036277">
    <property type="entry name" value="SMC_hinge_sf"/>
</dbReference>
<keyword evidence="3 6" id="KW-0067">ATP-binding</keyword>
<feature type="coiled-coil region" evidence="6">
    <location>
        <begin position="178"/>
        <end position="518"/>
    </location>
</feature>
<protein>
    <recommendedName>
        <fullName evidence="6">Chromosome partition protein Smc</fullName>
    </recommendedName>
</protein>
<keyword evidence="1 6" id="KW-0963">Cytoplasm</keyword>
<dbReference type="HOGENOM" id="CLU_001042_2_2_2"/>
<dbReference type="InterPro" id="IPR024704">
    <property type="entry name" value="SMC"/>
</dbReference>
<dbReference type="HAMAP" id="MF_01894">
    <property type="entry name" value="Smc_prok"/>
    <property type="match status" value="1"/>
</dbReference>
<dbReference type="GO" id="GO:0005524">
    <property type="term" value="F:ATP binding"/>
    <property type="evidence" value="ECO:0007669"/>
    <property type="project" value="UniProtKB-UniRule"/>
</dbReference>
<dbReference type="PANTHER" id="PTHR43977">
    <property type="entry name" value="STRUCTURAL MAINTENANCE OF CHROMOSOMES PROTEIN 3"/>
    <property type="match status" value="1"/>
</dbReference>
<evidence type="ECO:0000256" key="4">
    <source>
        <dbReference type="ARBA" id="ARBA00023054"/>
    </source>
</evidence>
<feature type="binding site" evidence="6">
    <location>
        <begin position="38"/>
        <end position="45"/>
    </location>
    <ligand>
        <name>ATP</name>
        <dbReference type="ChEBI" id="CHEBI:30616"/>
    </ligand>
</feature>
<dbReference type="Proteomes" id="UP000001400">
    <property type="component" value="Chromosome"/>
</dbReference>
<keyword evidence="2 6" id="KW-0547">Nucleotide-binding</keyword>
<organism evidence="8 9">
    <name type="scientific">Aciduliprofundum boonei (strain DSM 19572 / T469)</name>
    <dbReference type="NCBI Taxonomy" id="439481"/>
    <lineage>
        <taxon>Archaea</taxon>
        <taxon>Methanobacteriati</taxon>
        <taxon>Thermoplasmatota</taxon>
        <taxon>DHVE2 group</taxon>
        <taxon>Candidatus Aciduliprofundum</taxon>
    </lineage>
</organism>
<dbReference type="Gene3D" id="3.40.50.300">
    <property type="entry name" value="P-loop containing nucleotide triphosphate hydrolases"/>
    <property type="match status" value="2"/>
</dbReference>
<dbReference type="SUPFAM" id="SSF52540">
    <property type="entry name" value="P-loop containing nucleoside triphosphate hydrolases"/>
    <property type="match status" value="2"/>
</dbReference>
<comment type="subcellular location">
    <subcellularLocation>
        <location evidence="6">Cytoplasm</location>
    </subcellularLocation>
</comment>
<proteinExistence type="inferred from homology"/>
<dbReference type="InterPro" id="IPR011890">
    <property type="entry name" value="SMC_prok"/>
</dbReference>
<reference evidence="8" key="1">
    <citation type="submission" date="2010-02" db="EMBL/GenBank/DDBJ databases">
        <title>Complete sequence of Aciduliprofundum boonei T469.</title>
        <authorList>
            <consortium name="US DOE Joint Genome Institute"/>
            <person name="Lucas S."/>
            <person name="Copeland A."/>
            <person name="Lapidus A."/>
            <person name="Cheng J.-F."/>
            <person name="Bruce D."/>
            <person name="Goodwin L."/>
            <person name="Pitluck S."/>
            <person name="Saunders E."/>
            <person name="Detter J.C."/>
            <person name="Han C."/>
            <person name="Tapia R."/>
            <person name="Land M."/>
            <person name="Hauser L."/>
            <person name="Kyrpides N."/>
            <person name="Mikhailova N."/>
            <person name="Flores G."/>
            <person name="Reysenbach A.-L."/>
            <person name="Woyke T."/>
        </authorList>
    </citation>
    <scope>NUCLEOTIDE SEQUENCE</scope>
    <source>
        <strain evidence="8">T469</strain>
    </source>
</reference>
<feature type="coiled-coil region" evidence="6">
    <location>
        <begin position="985"/>
        <end position="1029"/>
    </location>
</feature>
<dbReference type="Gene3D" id="3.30.70.1620">
    <property type="match status" value="1"/>
</dbReference>
<evidence type="ECO:0000313" key="8">
    <source>
        <dbReference type="EMBL" id="ADD09188.1"/>
    </source>
</evidence>
<dbReference type="Pfam" id="PF06470">
    <property type="entry name" value="SMC_hinge"/>
    <property type="match status" value="1"/>
</dbReference>
<comment type="subunit">
    <text evidence="6">Homodimer.</text>
</comment>
<gene>
    <name evidence="6" type="primary">smc</name>
    <name evidence="8" type="ordered locus">Aboo_1381</name>
</gene>
<dbReference type="GO" id="GO:0007059">
    <property type="term" value="P:chromosome segregation"/>
    <property type="evidence" value="ECO:0007669"/>
    <property type="project" value="UniProtKB-UniRule"/>
</dbReference>
<evidence type="ECO:0000259" key="7">
    <source>
        <dbReference type="SMART" id="SM00968"/>
    </source>
</evidence>
<dbReference type="GO" id="GO:0030261">
    <property type="term" value="P:chromosome condensation"/>
    <property type="evidence" value="ECO:0007669"/>
    <property type="project" value="InterPro"/>
</dbReference>
<evidence type="ECO:0000256" key="2">
    <source>
        <dbReference type="ARBA" id="ARBA00022741"/>
    </source>
</evidence>
<dbReference type="AlphaFoldDB" id="D3TAQ9"/>
<dbReference type="InterPro" id="IPR003395">
    <property type="entry name" value="RecF/RecN/SMC_N"/>
</dbReference>
<dbReference type="NCBIfam" id="TIGR02169">
    <property type="entry name" value="SMC_prok_A"/>
    <property type="match status" value="1"/>
</dbReference>
<dbReference type="Pfam" id="PF02463">
    <property type="entry name" value="SMC_N"/>
    <property type="match status" value="1"/>
</dbReference>
<dbReference type="GO" id="GO:0007062">
    <property type="term" value="P:sister chromatid cohesion"/>
    <property type="evidence" value="ECO:0007669"/>
    <property type="project" value="InterPro"/>
</dbReference>
<evidence type="ECO:0000256" key="1">
    <source>
        <dbReference type="ARBA" id="ARBA00022490"/>
    </source>
</evidence>
<keyword evidence="9" id="KW-1185">Reference proteome</keyword>
<dbReference type="Gene3D" id="1.10.287.2610">
    <property type="match status" value="1"/>
</dbReference>
<dbReference type="GO" id="GO:0006260">
    <property type="term" value="P:DNA replication"/>
    <property type="evidence" value="ECO:0007669"/>
    <property type="project" value="UniProtKB-UniRule"/>
</dbReference>
<keyword evidence="5 6" id="KW-0238">DNA-binding</keyword>
<evidence type="ECO:0000313" key="9">
    <source>
        <dbReference type="Proteomes" id="UP000001400"/>
    </source>
</evidence>
<evidence type="ECO:0000256" key="6">
    <source>
        <dbReference type="HAMAP-Rule" id="MF_01894"/>
    </source>
</evidence>
<dbReference type="InterPro" id="IPR027417">
    <property type="entry name" value="P-loop_NTPase"/>
</dbReference>
<dbReference type="SUPFAM" id="SSF75553">
    <property type="entry name" value="Smc hinge domain"/>
    <property type="match status" value="1"/>
</dbReference>
<dbReference type="KEGG" id="abi:Aboo_1381"/>
<dbReference type="GO" id="GO:0005737">
    <property type="term" value="C:cytoplasm"/>
    <property type="evidence" value="ECO:0007669"/>
    <property type="project" value="UniProtKB-SubCell"/>
</dbReference>
<accession>D3TAQ9</accession>
<comment type="domain">
    <text evidence="6">Contains large globular domains required for ATP hydrolysis at each terminus and a third globular domain forming a flexible hinge near the middle of the molecule. These domains are separated by coiled-coil structures.</text>
</comment>
<dbReference type="GO" id="GO:0003677">
    <property type="term" value="F:DNA binding"/>
    <property type="evidence" value="ECO:0007669"/>
    <property type="project" value="UniProtKB-UniRule"/>
</dbReference>
<sequence length="1184" mass="137572">MPEGDGMYLKAIELENFKSFGRKTRLEFKEGFTAISGPNGSGKSNITDAILFVLGPKSSKKIRAQRLTDLIYNGGKNGRPADYCRVSLIFDNRDRVLPLDEDEVKLTRYIKRANNELGYNSYFYINDEQARLQDFNSILIHAKIEADGYNFVQQGDVTRIVEMTPVERRTILDDIAGITKFDNEIKKAEDKKKITEENMGRIEARLDEIKRNMEKLEKDRMDALKYKELEEELKEIKAKIAYLNMKKAENSIESYNSQLRELQSAIDSLREEIEKRRSEEEEIKKKIEEVDAKIRSMGSGEIVEMKNKIEELKIKYAEEKMKKENKEDRIQEYKERIKDWNEQLSQIRQELKDKEEELRSLKERRDAIRKEYEDRAKELENKERNLGSANEKFRELQRRALEIQEELKKLRNEYATKVEEENKVLGNISRIKGDIAAKEESMKDIEAAIKDAEWRISQFKNENKDVEKKKKALESRYYELRNEETKLSKELKKKDNEVKELSIEYEKIKARMESSQDALSRAVMAVLAARDRGELRGIYGTISELGNVDDKYALAIEVAAGNRMMSIVCEDDESAAKAIEFLKRHKLGRAIFLPLNKMLRGRPRGKAILASRDPHAIGFAMDLIKFDPKFEAAFWYVFGDTVIVDTLDNARKLMGGVRLVTLDGQLIEASGAMVGGSVERKKKVSMGNLDEIGRKLREAREERENIEMRLNAIRDELDRLIEEIRNIKTQDNSAQLSVWLEEKKKNQEKLKDIKKQIEELEKEKRNYEELRESVRNEIEKIKSKIEDMEKEDANLRNRMNNLIPEKLSNEIKELRNMVDSLRSNLQNVEKDIVKVEGEINGLKEKEDEITKNIENAKEEIKNMEKDIENSEKVMEDIHLERRKLEEVVRKEEEKIKDLVDERDKLVKNKERIVKEISKKEGDIKVKDSLKIHIIAKLNEEQGKYEEAKREYESYGIDVKNVESISSLKNRLNDVQAQMMSMGPVNMRSIEEYDEEKERYDKLKEEYKNLEKEKKNLLELVRELNGKKKDGLMKVYNAINENFKKIYKEISNGGEAEILLENPENPFKGGLIIKVKPVGKKFVRLESLSGGEKSLTALAFIFAIQQYDPSPFYVLDEVDMFLDGMNAEMVGRIIKRNSRTAQFIVISLRKATLKFADYVIGVTQQGDGLSRVFSQNIPGVSEGAA</sequence>
<evidence type="ECO:0000256" key="3">
    <source>
        <dbReference type="ARBA" id="ARBA00022840"/>
    </source>
</evidence>
<dbReference type="Gene3D" id="1.20.1060.20">
    <property type="match status" value="1"/>
</dbReference>
<dbReference type="NCBIfam" id="TIGR02168">
    <property type="entry name" value="SMC_prok_B"/>
    <property type="match status" value="1"/>
</dbReference>
<comment type="function">
    <text evidence="6">Required for chromosome condensation and partitioning.</text>
</comment>
<dbReference type="SUPFAM" id="SSF57997">
    <property type="entry name" value="Tropomyosin"/>
    <property type="match status" value="1"/>
</dbReference>
<evidence type="ECO:0000256" key="5">
    <source>
        <dbReference type="ARBA" id="ARBA00023125"/>
    </source>
</evidence>
<comment type="similarity">
    <text evidence="6">Belongs to the SMC family.</text>
</comment>
<dbReference type="GO" id="GO:0005694">
    <property type="term" value="C:chromosome"/>
    <property type="evidence" value="ECO:0007669"/>
    <property type="project" value="InterPro"/>
</dbReference>
<dbReference type="SMART" id="SM00968">
    <property type="entry name" value="SMC_hinge"/>
    <property type="match status" value="1"/>
</dbReference>
<dbReference type="EMBL" id="CP001941">
    <property type="protein sequence ID" value="ADD09188.1"/>
    <property type="molecule type" value="Genomic_DNA"/>
</dbReference>
<name>D3TAQ9_ACIB4</name>
<feature type="domain" description="SMC hinge" evidence="7">
    <location>
        <begin position="536"/>
        <end position="654"/>
    </location>
</feature>
<feature type="coiled-coil region" evidence="6">
    <location>
        <begin position="689"/>
        <end position="957"/>
    </location>
</feature>
<dbReference type="PIRSF" id="PIRSF005719">
    <property type="entry name" value="SMC"/>
    <property type="match status" value="1"/>
</dbReference>
<keyword evidence="4 6" id="KW-0175">Coiled coil</keyword>
<dbReference type="GO" id="GO:0016887">
    <property type="term" value="F:ATP hydrolysis activity"/>
    <property type="evidence" value="ECO:0007669"/>
    <property type="project" value="InterPro"/>
</dbReference>
<dbReference type="InterPro" id="IPR010935">
    <property type="entry name" value="SMC_hinge"/>
</dbReference>